<dbReference type="AlphaFoldDB" id="A0A6B3SPX9"/>
<comment type="caution">
    <text evidence="2">The sequence shown here is derived from an EMBL/GenBank/DDBJ whole genome shotgun (WGS) entry which is preliminary data.</text>
</comment>
<keyword evidence="1" id="KW-1133">Transmembrane helix</keyword>
<protein>
    <submittedName>
        <fullName evidence="2">DUF4405 domain-containing protein</fullName>
    </submittedName>
</protein>
<name>A0A6B3SPX9_9BURK</name>
<evidence type="ECO:0000313" key="3">
    <source>
        <dbReference type="Proteomes" id="UP000482155"/>
    </source>
</evidence>
<sequence length="155" mass="17677">MSKHVHRRAAVHLRLERWQRYGVYATCGWLTLTGLLWIAAHFFWRVPGEFGETISPWEARAMQLHGIGAMLILFLAGGLLNMHIRRALKTDRNRTSGWGMIALLLALAFSGYGLYYLTNEVTRPAWSTVHWVIGVGFPLLLFVHVVLGRKSRQHG</sequence>
<evidence type="ECO:0000313" key="2">
    <source>
        <dbReference type="EMBL" id="NEX62813.1"/>
    </source>
</evidence>
<feature type="transmembrane region" description="Helical" evidence="1">
    <location>
        <begin position="96"/>
        <end position="117"/>
    </location>
</feature>
<dbReference type="EMBL" id="JAAIVB010000055">
    <property type="protein sequence ID" value="NEX62813.1"/>
    <property type="molecule type" value="Genomic_DNA"/>
</dbReference>
<organism evidence="2 3">
    <name type="scientific">Noviherbaspirillum galbum</name>
    <dbReference type="NCBI Taxonomy" id="2709383"/>
    <lineage>
        <taxon>Bacteria</taxon>
        <taxon>Pseudomonadati</taxon>
        <taxon>Pseudomonadota</taxon>
        <taxon>Betaproteobacteria</taxon>
        <taxon>Burkholderiales</taxon>
        <taxon>Oxalobacteraceae</taxon>
        <taxon>Noviherbaspirillum</taxon>
    </lineage>
</organism>
<gene>
    <name evidence="2" type="ORF">G3574_17145</name>
</gene>
<keyword evidence="1" id="KW-0812">Transmembrane</keyword>
<dbReference type="Proteomes" id="UP000482155">
    <property type="component" value="Unassembled WGS sequence"/>
</dbReference>
<proteinExistence type="predicted"/>
<feature type="transmembrane region" description="Helical" evidence="1">
    <location>
        <begin position="64"/>
        <end position="84"/>
    </location>
</feature>
<evidence type="ECO:0000256" key="1">
    <source>
        <dbReference type="SAM" id="Phobius"/>
    </source>
</evidence>
<keyword evidence="3" id="KW-1185">Reference proteome</keyword>
<keyword evidence="1" id="KW-0472">Membrane</keyword>
<reference evidence="2 3" key="1">
    <citation type="submission" date="2020-02" db="EMBL/GenBank/DDBJ databases">
        <authorList>
            <person name="Kim M.K."/>
        </authorList>
    </citation>
    <scope>NUCLEOTIDE SEQUENCE [LARGE SCALE GENOMIC DNA]</scope>
    <source>
        <strain evidence="2 3">17J57-3</strain>
    </source>
</reference>
<feature type="transmembrane region" description="Helical" evidence="1">
    <location>
        <begin position="21"/>
        <end position="44"/>
    </location>
</feature>
<feature type="transmembrane region" description="Helical" evidence="1">
    <location>
        <begin position="129"/>
        <end position="147"/>
    </location>
</feature>
<dbReference type="RefSeq" id="WP_163965762.1">
    <property type="nucleotide sequence ID" value="NZ_JAAIVB010000055.1"/>
</dbReference>
<accession>A0A6B3SPX9</accession>